<accession>A0A395W1Z9</accession>
<evidence type="ECO:0000313" key="1">
    <source>
        <dbReference type="EMBL" id="RGS88163.1"/>
    </source>
</evidence>
<name>A0A395W1Z9_BACOV</name>
<dbReference type="Proteomes" id="UP000266492">
    <property type="component" value="Unassembled WGS sequence"/>
</dbReference>
<evidence type="ECO:0000313" key="2">
    <source>
        <dbReference type="Proteomes" id="UP000266492"/>
    </source>
</evidence>
<dbReference type="EMBL" id="QRVZ01000001">
    <property type="protein sequence ID" value="RGS88163.1"/>
    <property type="molecule type" value="Genomic_DNA"/>
</dbReference>
<gene>
    <name evidence="1" type="ORF">DWX70_01110</name>
</gene>
<dbReference type="AlphaFoldDB" id="A0A395W1Z9"/>
<protein>
    <submittedName>
        <fullName evidence="1">Uncharacterized protein</fullName>
    </submittedName>
</protein>
<dbReference type="RefSeq" id="WP_118418195.1">
    <property type="nucleotide sequence ID" value="NZ_JAQDLI010000001.1"/>
</dbReference>
<comment type="caution">
    <text evidence="1">The sequence shown here is derived from an EMBL/GenBank/DDBJ whole genome shotgun (WGS) entry which is preliminary data.</text>
</comment>
<reference evidence="1 2" key="1">
    <citation type="submission" date="2018-08" db="EMBL/GenBank/DDBJ databases">
        <title>A genome reference for cultivated species of the human gut microbiota.</title>
        <authorList>
            <person name="Zou Y."/>
            <person name="Xue W."/>
            <person name="Luo G."/>
        </authorList>
    </citation>
    <scope>NUCLEOTIDE SEQUENCE [LARGE SCALE GENOMIC DNA]</scope>
    <source>
        <strain evidence="1 2">AF20-9LB</strain>
    </source>
</reference>
<organism evidence="1 2">
    <name type="scientific">Bacteroides ovatus</name>
    <dbReference type="NCBI Taxonomy" id="28116"/>
    <lineage>
        <taxon>Bacteria</taxon>
        <taxon>Pseudomonadati</taxon>
        <taxon>Bacteroidota</taxon>
        <taxon>Bacteroidia</taxon>
        <taxon>Bacteroidales</taxon>
        <taxon>Bacteroidaceae</taxon>
        <taxon>Bacteroides</taxon>
    </lineage>
</organism>
<sequence>MLGLRKFNEQDHKVYIGVEDVENSYISNHENGDILICKIKDGYLVSMFPVDIKNKEGEEKEASDLSSAIDIALLFKDDLDNEEEPEQIMYKQE</sequence>
<proteinExistence type="predicted"/>